<dbReference type="Gene3D" id="3.40.50.12780">
    <property type="entry name" value="N-terminal domain of ligase-like"/>
    <property type="match status" value="1"/>
</dbReference>
<evidence type="ECO:0000313" key="5">
    <source>
        <dbReference type="EMBL" id="KAE8260702.1"/>
    </source>
</evidence>
<dbReference type="PANTHER" id="PTHR43272:SF33">
    <property type="entry name" value="AMP-BINDING DOMAIN-CONTAINING PROTEIN-RELATED"/>
    <property type="match status" value="1"/>
</dbReference>
<dbReference type="GO" id="GO:0005783">
    <property type="term" value="C:endoplasmic reticulum"/>
    <property type="evidence" value="ECO:0007669"/>
    <property type="project" value="TreeGrafter"/>
</dbReference>
<dbReference type="InterPro" id="IPR000873">
    <property type="entry name" value="AMP-dep_synth/lig_dom"/>
</dbReference>
<comment type="caution">
    <text evidence="5">The sequence shown here is derived from an EMBL/GenBank/DDBJ whole genome shotgun (WGS) entry which is preliminary data.</text>
</comment>
<dbReference type="Proteomes" id="UP000077671">
    <property type="component" value="Unassembled WGS sequence"/>
</dbReference>
<dbReference type="InterPro" id="IPR020845">
    <property type="entry name" value="AMP-binding_CS"/>
</dbReference>
<evidence type="ECO:0000313" key="7">
    <source>
        <dbReference type="Proteomes" id="UP000836402"/>
    </source>
</evidence>
<dbReference type="GO" id="GO:0004467">
    <property type="term" value="F:long-chain fatty acid-CoA ligase activity"/>
    <property type="evidence" value="ECO:0007669"/>
    <property type="project" value="TreeGrafter"/>
</dbReference>
<evidence type="ECO:0000259" key="3">
    <source>
        <dbReference type="Pfam" id="PF00501"/>
    </source>
</evidence>
<organism evidence="5 6">
    <name type="scientific">Tilletia caries</name>
    <name type="common">wheat bunt fungus</name>
    <dbReference type="NCBI Taxonomy" id="13290"/>
    <lineage>
        <taxon>Eukaryota</taxon>
        <taxon>Fungi</taxon>
        <taxon>Dikarya</taxon>
        <taxon>Basidiomycota</taxon>
        <taxon>Ustilaginomycotina</taxon>
        <taxon>Exobasidiomycetes</taxon>
        <taxon>Tilletiales</taxon>
        <taxon>Tilletiaceae</taxon>
        <taxon>Tilletia</taxon>
    </lineage>
</organism>
<dbReference type="SUPFAM" id="SSF56801">
    <property type="entry name" value="Acetyl-CoA synthetase-like"/>
    <property type="match status" value="1"/>
</dbReference>
<dbReference type="EMBL" id="LWDD02000450">
    <property type="protein sequence ID" value="KAE8260702.1"/>
    <property type="molecule type" value="Genomic_DNA"/>
</dbReference>
<keyword evidence="1" id="KW-0547">Nucleotide-binding</keyword>
<keyword evidence="7" id="KW-1185">Reference proteome</keyword>
<protein>
    <recommendedName>
        <fullName evidence="3">AMP-dependent synthetase/ligase domain-containing protein</fullName>
    </recommendedName>
</protein>
<accession>A0A177UKJ5</accession>
<keyword evidence="2" id="KW-0067">ATP-binding</keyword>
<dbReference type="AlphaFoldDB" id="A0A177UKJ5"/>
<dbReference type="EMBL" id="CAJHJG010002130">
    <property type="protein sequence ID" value="CAD6917886.1"/>
    <property type="molecule type" value="Genomic_DNA"/>
</dbReference>
<evidence type="ECO:0000256" key="1">
    <source>
        <dbReference type="ARBA" id="ARBA00022741"/>
    </source>
</evidence>
<reference evidence="4" key="3">
    <citation type="submission" date="2020-10" db="EMBL/GenBank/DDBJ databases">
        <authorList>
            <person name="Sedaghatjoo S."/>
        </authorList>
    </citation>
    <scope>NUCLEOTIDE SEQUENCE</scope>
    <source>
        <strain evidence="4">AZH3</strain>
    </source>
</reference>
<dbReference type="InterPro" id="IPR042099">
    <property type="entry name" value="ANL_N_sf"/>
</dbReference>
<dbReference type="GO" id="GO:0005524">
    <property type="term" value="F:ATP binding"/>
    <property type="evidence" value="ECO:0007669"/>
    <property type="project" value="UniProtKB-KW"/>
</dbReference>
<dbReference type="Proteomes" id="UP000836402">
    <property type="component" value="Unassembled WGS sequence"/>
</dbReference>
<evidence type="ECO:0000313" key="6">
    <source>
        <dbReference type="Proteomes" id="UP000077671"/>
    </source>
</evidence>
<dbReference type="PANTHER" id="PTHR43272">
    <property type="entry name" value="LONG-CHAIN-FATTY-ACID--COA LIGASE"/>
    <property type="match status" value="1"/>
</dbReference>
<dbReference type="PROSITE" id="PS00455">
    <property type="entry name" value="AMP_BINDING"/>
    <property type="match status" value="1"/>
</dbReference>
<proteinExistence type="predicted"/>
<reference evidence="5" key="1">
    <citation type="submission" date="2016-04" db="EMBL/GenBank/DDBJ databases">
        <authorList>
            <person name="Nguyen H.D."/>
            <person name="Kesanakurti P."/>
            <person name="Cullis J."/>
            <person name="Levesque C.A."/>
            <person name="Hambleton S."/>
        </authorList>
    </citation>
    <scope>NUCLEOTIDE SEQUENCE</scope>
    <source>
        <strain evidence="5">DAOMC 238032</strain>
    </source>
</reference>
<evidence type="ECO:0000313" key="4">
    <source>
        <dbReference type="EMBL" id="CAD6917886.1"/>
    </source>
</evidence>
<dbReference type="Pfam" id="PF00501">
    <property type="entry name" value="AMP-binding"/>
    <property type="match status" value="1"/>
</dbReference>
<name>A0A177UKJ5_9BASI</name>
<evidence type="ECO:0000256" key="2">
    <source>
        <dbReference type="ARBA" id="ARBA00022840"/>
    </source>
</evidence>
<dbReference type="GO" id="GO:0016020">
    <property type="term" value="C:membrane"/>
    <property type="evidence" value="ECO:0007669"/>
    <property type="project" value="TreeGrafter"/>
</dbReference>
<gene>
    <name evidence="5" type="ORF">A4X03_0g3723</name>
    <name evidence="4" type="ORF">JKIAZH3_G1454</name>
</gene>
<sequence length="712" mass="77758">MADTPIPELNFDLARQAVVLPGSEKAGYSSVYANAALPDVNLKRTTYDLFNMGRDINPQAPCLGRRPWIELPAGHPSGKKADFAPYFEWISYEQTEERRTAIGSALTHLARTGALSPDGTSPIQEAAWHVTLWCQNRPEFQIVDLASLAYSLITVSLYESTEPDMAEYILNHSETKVLFTTSNHLRAVLDQIEKLPHLRLIVLLEDGKPDDPTSLPPGVISRSELVSGWVQTAQQKAQGSLSFFSWSDLLELGRANLVAHNPPTSGEQICSLCYTSGTTGKPKGALVANRQLANATTNPLIHFPGVLVTISYLPLAHIYGRLVETSCLFAGSSIGFFCGDVTRLMEDCQILKPTFFATVPRVMNRIASLVNQQANGPGLKAKLLKHALEVKYANFDRDGTIHHAFYDRLIFSKVAAVLGGNIKYIVTGSAPARPEVLKLLKVCLRADIREGYGLTETTGTALMMWPGDKVLGTCGPPTFASHIRLKDAPELGYRSSDRPHPRGEVQVKGAAVFPGYYKDEAKTREAIDEEGWFSTGDVGEVDEQGRFKIIDRVKNLLKLAQGEYVALERVESTYAATSLLAQLWVHGEGTETYIVAIAVPEPGPFAALASKVLGRTIAPEDSAALKAATESPEVTRAVLEDLARIGRGARLNGFEIIKGLHLSAEPFSVENGLLTPTFKVKRPEAKKAYIEQITKMYADGPVEFGSNKNGKL</sequence>
<feature type="domain" description="AMP-dependent synthetase/ligase" evidence="3">
    <location>
        <begin position="88"/>
        <end position="517"/>
    </location>
</feature>
<reference evidence="5" key="2">
    <citation type="journal article" date="2019" name="IMA Fungus">
        <title>Genome sequencing and comparison of five Tilletia species to identify candidate genes for the detection of regulated species infecting wheat.</title>
        <authorList>
            <person name="Nguyen H.D.T."/>
            <person name="Sultana T."/>
            <person name="Kesanakurti P."/>
            <person name="Hambleton S."/>
        </authorList>
    </citation>
    <scope>NUCLEOTIDE SEQUENCE</scope>
    <source>
        <strain evidence="5">DAOMC 238032</strain>
    </source>
</reference>